<organism evidence="5">
    <name type="scientific">Trypanosoma congolense (strain IL3000)</name>
    <dbReference type="NCBI Taxonomy" id="1068625"/>
    <lineage>
        <taxon>Eukaryota</taxon>
        <taxon>Discoba</taxon>
        <taxon>Euglenozoa</taxon>
        <taxon>Kinetoplastea</taxon>
        <taxon>Metakinetoplastina</taxon>
        <taxon>Trypanosomatida</taxon>
        <taxon>Trypanosomatidae</taxon>
        <taxon>Trypanosoma</taxon>
        <taxon>Nannomonas</taxon>
    </lineage>
</organism>
<dbReference type="InterPro" id="IPR040319">
    <property type="entry name" value="LSD1-like"/>
</dbReference>
<name>G0UQ62_TRYCI</name>
<evidence type="ECO:0000256" key="1">
    <source>
        <dbReference type="ARBA" id="ARBA00004123"/>
    </source>
</evidence>
<dbReference type="PANTHER" id="PTHR31747">
    <property type="entry name" value="PROTEIN LSD1"/>
    <property type="match status" value="1"/>
</dbReference>
<dbReference type="Pfam" id="PF06943">
    <property type="entry name" value="zf-LSD1"/>
    <property type="match status" value="1"/>
</dbReference>
<dbReference type="InterPro" id="IPR005735">
    <property type="entry name" value="Znf_LSD1"/>
</dbReference>
<dbReference type="NCBIfam" id="TIGR01053">
    <property type="entry name" value="LSD1"/>
    <property type="match status" value="1"/>
</dbReference>
<accession>G0UQ62</accession>
<feature type="domain" description="Zinc finger LSD1-type" evidence="4">
    <location>
        <begin position="9"/>
        <end position="33"/>
    </location>
</feature>
<evidence type="ECO:0000313" key="5">
    <source>
        <dbReference type="EMBL" id="CCC91523.1"/>
    </source>
</evidence>
<evidence type="ECO:0000256" key="3">
    <source>
        <dbReference type="SAM" id="MobiDB-lite"/>
    </source>
</evidence>
<sequence length="180" mass="19139">MIQFGQLVCFKCRKILSYPLGAPSCRCRNCETINPAQNIHVTCGCCEQPILVPINTLTFLCPCCATVTDIPQSLLPPVEGPVNRGNDAEKAAKTIYVTYPAKSKLKKESEVKEEDKSALGGAQQERGGGNIVMGAVPQEDHGEGRGTTGGEGQLVGDGALSATNRHEAQNVIMIVGTRVL</sequence>
<feature type="region of interest" description="Disordered" evidence="3">
    <location>
        <begin position="107"/>
        <end position="130"/>
    </location>
</feature>
<feature type="compositionally biased region" description="Basic and acidic residues" evidence="3">
    <location>
        <begin position="107"/>
        <end position="117"/>
    </location>
</feature>
<dbReference type="AlphaFoldDB" id="G0UQ62"/>
<comment type="subcellular location">
    <subcellularLocation>
        <location evidence="1">Nucleus</location>
    </subcellularLocation>
</comment>
<dbReference type="VEuPathDB" id="TriTrypDB:TcIL3000_7_3370"/>
<evidence type="ECO:0000256" key="2">
    <source>
        <dbReference type="ARBA" id="ARBA00023242"/>
    </source>
</evidence>
<dbReference type="PANTHER" id="PTHR31747:SF3">
    <property type="entry name" value="PROTEIN LSD1"/>
    <property type="match status" value="1"/>
</dbReference>
<evidence type="ECO:0000259" key="4">
    <source>
        <dbReference type="Pfam" id="PF06943"/>
    </source>
</evidence>
<reference evidence="5" key="1">
    <citation type="journal article" date="2012" name="Proc. Natl. Acad. Sci. U.S.A.">
        <title>Antigenic diversity is generated by distinct evolutionary mechanisms in African trypanosome species.</title>
        <authorList>
            <person name="Jackson A.P."/>
            <person name="Berry A."/>
            <person name="Aslett M."/>
            <person name="Allison H.C."/>
            <person name="Burton P."/>
            <person name="Vavrova-Anderson J."/>
            <person name="Brown R."/>
            <person name="Browne H."/>
            <person name="Corton N."/>
            <person name="Hauser H."/>
            <person name="Gamble J."/>
            <person name="Gilderthorp R."/>
            <person name="Marcello L."/>
            <person name="McQuillan J."/>
            <person name="Otto T.D."/>
            <person name="Quail M.A."/>
            <person name="Sanders M.J."/>
            <person name="van Tonder A."/>
            <person name="Ginger M.L."/>
            <person name="Field M.C."/>
            <person name="Barry J.D."/>
            <person name="Hertz-Fowler C."/>
            <person name="Berriman M."/>
        </authorList>
    </citation>
    <scope>NUCLEOTIDE SEQUENCE</scope>
    <source>
        <strain evidence="5">IL3000</strain>
    </source>
</reference>
<proteinExistence type="predicted"/>
<dbReference type="EMBL" id="HE575320">
    <property type="protein sequence ID" value="CCC91523.1"/>
    <property type="molecule type" value="Genomic_DNA"/>
</dbReference>
<gene>
    <name evidence="5" type="ORF">TCIL3000_7_3370</name>
</gene>
<protein>
    <submittedName>
        <fullName evidence="5">Uncharacterized protein TCIL3000_7_3370</fullName>
    </submittedName>
</protein>
<keyword evidence="2" id="KW-0539">Nucleus</keyword>
<dbReference type="GO" id="GO:0005634">
    <property type="term" value="C:nucleus"/>
    <property type="evidence" value="ECO:0007669"/>
    <property type="project" value="UniProtKB-SubCell"/>
</dbReference>